<sequence length="160" mass="16900">MHFPRLRTPAWPPTRPSQRICSISNSSSHAKDLYDIPLSQRSPTMPWTLAALVLVAAIFPSLPRRVVHHSLAGQATPRATSPLTSSSSPTHKIISYTRFSFSEASHGPVLLPARAGNPTGTKTQEAPIFPGSDGSVAVLSGRGERAGAATSAQQVLATAL</sequence>
<dbReference type="AlphaFoldDB" id="A0AAW0U4I1"/>
<feature type="region of interest" description="Disordered" evidence="1">
    <location>
        <begin position="1"/>
        <end position="24"/>
    </location>
</feature>
<reference evidence="2 3" key="1">
    <citation type="submission" date="2023-03" db="EMBL/GenBank/DDBJ databases">
        <title>High-quality genome of Scylla paramamosain provides insights in environmental adaptation.</title>
        <authorList>
            <person name="Zhang L."/>
        </authorList>
    </citation>
    <scope>NUCLEOTIDE SEQUENCE [LARGE SCALE GENOMIC DNA]</scope>
    <source>
        <strain evidence="2">LZ_2023a</strain>
        <tissue evidence="2">Muscle</tissue>
    </source>
</reference>
<organism evidence="2 3">
    <name type="scientific">Scylla paramamosain</name>
    <name type="common">Mud crab</name>
    <dbReference type="NCBI Taxonomy" id="85552"/>
    <lineage>
        <taxon>Eukaryota</taxon>
        <taxon>Metazoa</taxon>
        <taxon>Ecdysozoa</taxon>
        <taxon>Arthropoda</taxon>
        <taxon>Crustacea</taxon>
        <taxon>Multicrustacea</taxon>
        <taxon>Malacostraca</taxon>
        <taxon>Eumalacostraca</taxon>
        <taxon>Eucarida</taxon>
        <taxon>Decapoda</taxon>
        <taxon>Pleocyemata</taxon>
        <taxon>Brachyura</taxon>
        <taxon>Eubrachyura</taxon>
        <taxon>Portunoidea</taxon>
        <taxon>Portunidae</taxon>
        <taxon>Portuninae</taxon>
        <taxon>Scylla</taxon>
    </lineage>
</organism>
<evidence type="ECO:0000313" key="3">
    <source>
        <dbReference type="Proteomes" id="UP001487740"/>
    </source>
</evidence>
<accession>A0AAW0U4I1</accession>
<evidence type="ECO:0000256" key="1">
    <source>
        <dbReference type="SAM" id="MobiDB-lite"/>
    </source>
</evidence>
<comment type="caution">
    <text evidence="2">The sequence shown here is derived from an EMBL/GenBank/DDBJ whole genome shotgun (WGS) entry which is preliminary data.</text>
</comment>
<dbReference type="EMBL" id="JARAKH010000020">
    <property type="protein sequence ID" value="KAK8393682.1"/>
    <property type="molecule type" value="Genomic_DNA"/>
</dbReference>
<dbReference type="Proteomes" id="UP001487740">
    <property type="component" value="Unassembled WGS sequence"/>
</dbReference>
<protein>
    <submittedName>
        <fullName evidence="2">Uncharacterized protein</fullName>
    </submittedName>
</protein>
<proteinExistence type="predicted"/>
<keyword evidence="3" id="KW-1185">Reference proteome</keyword>
<gene>
    <name evidence="2" type="ORF">O3P69_006778</name>
</gene>
<name>A0AAW0U4I1_SCYPA</name>
<evidence type="ECO:0000313" key="2">
    <source>
        <dbReference type="EMBL" id="KAK8393682.1"/>
    </source>
</evidence>